<evidence type="ECO:0000313" key="1">
    <source>
        <dbReference type="EMBL" id="KJA10385.1"/>
    </source>
</evidence>
<dbReference type="AlphaFoldDB" id="A0A0D7K7U0"/>
<organism evidence="1 2">
    <name type="scientific">Acidovorax temperans</name>
    <dbReference type="NCBI Taxonomy" id="80878"/>
    <lineage>
        <taxon>Bacteria</taxon>
        <taxon>Pseudomonadati</taxon>
        <taxon>Pseudomonadota</taxon>
        <taxon>Betaproteobacteria</taxon>
        <taxon>Burkholderiales</taxon>
        <taxon>Comamonadaceae</taxon>
        <taxon>Acidovorax</taxon>
    </lineage>
</organism>
<dbReference type="PATRIC" id="fig|80878.5.peg.1977"/>
<dbReference type="Proteomes" id="UP000032566">
    <property type="component" value="Unassembled WGS sequence"/>
</dbReference>
<evidence type="ECO:0008006" key="3">
    <source>
        <dbReference type="Google" id="ProtNLM"/>
    </source>
</evidence>
<keyword evidence="2" id="KW-1185">Reference proteome</keyword>
<comment type="caution">
    <text evidence="1">The sequence shown here is derived from an EMBL/GenBank/DDBJ whole genome shotgun (WGS) entry which is preliminary data.</text>
</comment>
<gene>
    <name evidence="1" type="ORF">RP29_11495</name>
</gene>
<sequence>MASTTSIKQVSRDKARAELRELVIAWATDADTHLATYILELGPERSGAKSRCLCPGCGGPLVAVNNAKTQYKVRPHFRHHQGANYRDCAIVAARMAILRTMTDLGWIDLPARTRSTSIKGLDGRDYEGMASRPAERVRVIRAEFSDCAPAVLHLEDGRQITVLLRGEAAPTDGSPHTGAVVVIEVDDPAVALMDPQQLRERLSLNAGACWHQHWDDAAIIDEATSQARETAIDHLALAPDGLDLPSDMPAELKSETVLHYVVKHILREAGELRTPEDVVYVETESEKRCHSRTWRLPEQHLALSEVELEKRLGLTRPDLVCNATDTAGGHSYPRLCIEVTVSNIISQERYNRIRAVGLPALEIDLRALKGRITRDRLKYLVVTSTYVKKWIYNPVLVQKFLDLEKEVKALASAEDEALEEERAERRRVNALPLQEVAEQYLEKAYRYFLLLQDTGDSWPAAGSTTGMAIAEAREDLSKQANLLAWKGYPGADEEDFLHPRGVLESLLSLKFDRGLTRKLNTGFQVLNALVTGGKGIANELTPLYLAAARAFDVPMTPAQQAIVEQWRGEVIERIKTFKGSYVRSSVYDPLLGALFPELREALPRTTGTHFLSVYQKHQQKLQPPPLEQQPREATRATMAATLAEFRHSMPSWMRSSGFLSGADLESWIEQNPESAKAWGVTSIKDKKRS</sequence>
<protein>
    <recommendedName>
        <fullName evidence="3">Competence protein CoiA-like protein</fullName>
    </recommendedName>
</protein>
<name>A0A0D7K7U0_9BURK</name>
<dbReference type="STRING" id="80878.RP29_11495"/>
<accession>A0A0D7K7U0</accession>
<proteinExistence type="predicted"/>
<dbReference type="RefSeq" id="WP_044398543.1">
    <property type="nucleotide sequence ID" value="NZ_JXYQ01000035.1"/>
</dbReference>
<dbReference type="OrthoDB" id="9134102at2"/>
<reference evidence="1 2" key="1">
    <citation type="submission" date="2014-12" db="EMBL/GenBank/DDBJ databases">
        <title>Isolation of bacteria from lake water.</title>
        <authorList>
            <person name="Sheng K.-Y."/>
            <person name="Chin P.-S."/>
            <person name="Chan K.-G."/>
            <person name="Tan G.S."/>
        </authorList>
    </citation>
    <scope>NUCLEOTIDE SEQUENCE [LARGE SCALE GENOMIC DNA]</scope>
    <source>
        <strain evidence="1 2">KY4</strain>
    </source>
</reference>
<evidence type="ECO:0000313" key="2">
    <source>
        <dbReference type="Proteomes" id="UP000032566"/>
    </source>
</evidence>
<dbReference type="EMBL" id="JXYQ01000035">
    <property type="protein sequence ID" value="KJA10385.1"/>
    <property type="molecule type" value="Genomic_DNA"/>
</dbReference>